<reference evidence="2 3" key="1">
    <citation type="submission" date="2020-08" db="EMBL/GenBank/DDBJ databases">
        <title>Genomic Encyclopedia of Type Strains, Phase IV (KMG-IV): sequencing the most valuable type-strain genomes for metagenomic binning, comparative biology and taxonomic classification.</title>
        <authorList>
            <person name="Goeker M."/>
        </authorList>
    </citation>
    <scope>NUCLEOTIDE SEQUENCE [LARGE SCALE GENOMIC DNA]</scope>
    <source>
        <strain evidence="2 3">DSM 2461</strain>
    </source>
</reference>
<dbReference type="InterPro" id="IPR046865">
    <property type="entry name" value="FapA_b_solenoid"/>
</dbReference>
<dbReference type="PANTHER" id="PTHR38032:SF1">
    <property type="entry name" value="RNA-BINDING PROTEIN KHPB N-TERMINAL DOMAIN-CONTAINING PROTEIN"/>
    <property type="match status" value="1"/>
</dbReference>
<protein>
    <recommendedName>
        <fullName evidence="1">Flagellar Assembly Protein A N-terminal region domain-containing protein</fullName>
    </recommendedName>
</protein>
<sequence length="451" mass="49325">MSEKIIDDRSDGYVAIEISEDKMEAFASFFPATGKGRPLEKVQADSALNANNISYGIIDENILKAIEQCNSEQKAVKNVPIAKGTKPVKASPPHINLKPEFFNREKTVVRADGSVDHKESSPFVMVKKGEAVGRIFPYRAGVEGKDVTGAAVPFKNKDMQIFKAGENLEPRGELLVSMAHGRFVIEGDNISVTEVLEIPSDVDYHTGNVSFAGDLIIEGGVQDGFRVAAGKSIRCKQLVKNAEVLCRGDLNLDLGVKGRGNALIRANGMVTAKFIEYGTVESRSGITVSTSIMSADINTLGKLSMGQKGIIVSSTIMAEKAIEAYNIGRENCAPSILWCGVSFVENRKLENMKVRHEVLLEKIQKMKNRPNPPEELISRMEEASGMQEKEIETLAKNLCACDEAYIKVHGTLFAGTEIRVGHLKLKVESDQTRVLVKMDKEKGQIIMGPIL</sequence>
<dbReference type="InterPro" id="IPR046866">
    <property type="entry name" value="FapA_N"/>
</dbReference>
<dbReference type="Proteomes" id="UP000587760">
    <property type="component" value="Unassembled WGS sequence"/>
</dbReference>
<gene>
    <name evidence="2" type="ORF">HNR50_004199</name>
</gene>
<name>A0A841RIC6_9SPIO</name>
<accession>A0A841RIC6</accession>
<dbReference type="EMBL" id="JACHGJ010000013">
    <property type="protein sequence ID" value="MBB6482499.1"/>
    <property type="molecule type" value="Genomic_DNA"/>
</dbReference>
<dbReference type="InterPro" id="IPR005646">
    <property type="entry name" value="FapA"/>
</dbReference>
<evidence type="ECO:0000313" key="3">
    <source>
        <dbReference type="Proteomes" id="UP000587760"/>
    </source>
</evidence>
<comment type="caution">
    <text evidence="2">The sequence shown here is derived from an EMBL/GenBank/DDBJ whole genome shotgun (WGS) entry which is preliminary data.</text>
</comment>
<dbReference type="Pfam" id="PF20250">
    <property type="entry name" value="FapA_N"/>
    <property type="match status" value="1"/>
</dbReference>
<dbReference type="AlphaFoldDB" id="A0A841RIC6"/>
<evidence type="ECO:0000313" key="2">
    <source>
        <dbReference type="EMBL" id="MBB6482499.1"/>
    </source>
</evidence>
<organism evidence="2 3">
    <name type="scientific">Spirochaeta isovalerica</name>
    <dbReference type="NCBI Taxonomy" id="150"/>
    <lineage>
        <taxon>Bacteria</taxon>
        <taxon>Pseudomonadati</taxon>
        <taxon>Spirochaetota</taxon>
        <taxon>Spirochaetia</taxon>
        <taxon>Spirochaetales</taxon>
        <taxon>Spirochaetaceae</taxon>
        <taxon>Spirochaeta</taxon>
    </lineage>
</organism>
<feature type="domain" description="Flagellar Assembly Protein A N-terminal region" evidence="1">
    <location>
        <begin position="15"/>
        <end position="186"/>
    </location>
</feature>
<dbReference type="PANTHER" id="PTHR38032">
    <property type="entry name" value="POLYMERASE-RELATED"/>
    <property type="match status" value="1"/>
</dbReference>
<dbReference type="Pfam" id="PF03961">
    <property type="entry name" value="FapA"/>
    <property type="match status" value="1"/>
</dbReference>
<keyword evidence="3" id="KW-1185">Reference proteome</keyword>
<dbReference type="RefSeq" id="WP_184748738.1">
    <property type="nucleotide sequence ID" value="NZ_JACHGJ010000013.1"/>
</dbReference>
<evidence type="ECO:0000259" key="1">
    <source>
        <dbReference type="Pfam" id="PF20250"/>
    </source>
</evidence>
<proteinExistence type="predicted"/>